<organism evidence="6 7">
    <name type="scientific">Roseivivax halodurans JCM 10272</name>
    <dbReference type="NCBI Taxonomy" id="1449350"/>
    <lineage>
        <taxon>Bacteria</taxon>
        <taxon>Pseudomonadati</taxon>
        <taxon>Pseudomonadota</taxon>
        <taxon>Alphaproteobacteria</taxon>
        <taxon>Rhodobacterales</taxon>
        <taxon>Roseobacteraceae</taxon>
        <taxon>Roseivivax</taxon>
    </lineage>
</organism>
<evidence type="ECO:0000256" key="1">
    <source>
        <dbReference type="ARBA" id="ARBA00006961"/>
    </source>
</evidence>
<dbReference type="NCBIfam" id="NF002999">
    <property type="entry name" value="PRK03767.1"/>
    <property type="match status" value="1"/>
</dbReference>
<dbReference type="Gene3D" id="3.40.50.360">
    <property type="match status" value="1"/>
</dbReference>
<dbReference type="EMBL" id="JALZ01000006">
    <property type="protein sequence ID" value="ETX15214.1"/>
    <property type="molecule type" value="Genomic_DNA"/>
</dbReference>
<keyword evidence="7" id="KW-1185">Reference proteome</keyword>
<dbReference type="SUPFAM" id="SSF52218">
    <property type="entry name" value="Flavoproteins"/>
    <property type="match status" value="1"/>
</dbReference>
<dbReference type="PATRIC" id="fig|1449350.3.peg.1649"/>
<dbReference type="RefSeq" id="WP_037260729.1">
    <property type="nucleotide sequence ID" value="NZ_JALZ01000006.1"/>
</dbReference>
<protein>
    <submittedName>
        <fullName evidence="6">TrpR binding protein WrbA</fullName>
    </submittedName>
</protein>
<reference evidence="6 7" key="1">
    <citation type="submission" date="2014-01" db="EMBL/GenBank/DDBJ databases">
        <title>Roseivivax halodurans JCM 10272 Genome Sequencing.</title>
        <authorList>
            <person name="Lai Q."/>
            <person name="Li G."/>
            <person name="Shao Z."/>
        </authorList>
    </citation>
    <scope>NUCLEOTIDE SEQUENCE [LARGE SCALE GENOMIC DNA]</scope>
    <source>
        <strain evidence="6 7">JCM 10272</strain>
    </source>
</reference>
<dbReference type="GO" id="GO:0010181">
    <property type="term" value="F:FMN binding"/>
    <property type="evidence" value="ECO:0007669"/>
    <property type="project" value="InterPro"/>
</dbReference>
<dbReference type="InterPro" id="IPR005025">
    <property type="entry name" value="FMN_Rdtase-like_dom"/>
</dbReference>
<dbReference type="OrthoDB" id="9801479at2"/>
<proteinExistence type="inferred from homology"/>
<evidence type="ECO:0000256" key="2">
    <source>
        <dbReference type="ARBA" id="ARBA00022630"/>
    </source>
</evidence>
<feature type="domain" description="Flavodoxin-like" evidence="5">
    <location>
        <begin position="6"/>
        <end position="193"/>
    </location>
</feature>
<keyword evidence="2" id="KW-0285">Flavoprotein</keyword>
<gene>
    <name evidence="6" type="ORF">OCH239_18220</name>
</gene>
<comment type="similarity">
    <text evidence="1">Belongs to the WrbA family.</text>
</comment>
<keyword evidence="3" id="KW-0288">FMN</keyword>
<dbReference type="eggNOG" id="COG0655">
    <property type="taxonomic scope" value="Bacteria"/>
</dbReference>
<dbReference type="STRING" id="1449350.OCH239_18220"/>
<dbReference type="PROSITE" id="PS50902">
    <property type="entry name" value="FLAVODOXIN_LIKE"/>
    <property type="match status" value="1"/>
</dbReference>
<evidence type="ECO:0000313" key="6">
    <source>
        <dbReference type="EMBL" id="ETX15214.1"/>
    </source>
</evidence>
<dbReference type="GO" id="GO:0016020">
    <property type="term" value="C:membrane"/>
    <property type="evidence" value="ECO:0007669"/>
    <property type="project" value="TreeGrafter"/>
</dbReference>
<dbReference type="GO" id="GO:0003955">
    <property type="term" value="F:NAD(P)H dehydrogenase (quinone) activity"/>
    <property type="evidence" value="ECO:0007669"/>
    <property type="project" value="InterPro"/>
</dbReference>
<dbReference type="FunFam" id="3.40.50.360:FF:000001">
    <property type="entry name" value="NAD(P)H dehydrogenase (Quinone) FQR1-like"/>
    <property type="match status" value="1"/>
</dbReference>
<comment type="caution">
    <text evidence="6">The sequence shown here is derived from an EMBL/GenBank/DDBJ whole genome shotgun (WGS) entry which is preliminary data.</text>
</comment>
<keyword evidence="4" id="KW-0560">Oxidoreductase</keyword>
<dbReference type="Pfam" id="PF03358">
    <property type="entry name" value="FMN_red"/>
    <property type="match status" value="1"/>
</dbReference>
<evidence type="ECO:0000313" key="7">
    <source>
        <dbReference type="Proteomes" id="UP000022447"/>
    </source>
</evidence>
<dbReference type="InterPro" id="IPR029039">
    <property type="entry name" value="Flavoprotein-like_sf"/>
</dbReference>
<evidence type="ECO:0000256" key="4">
    <source>
        <dbReference type="ARBA" id="ARBA00023002"/>
    </source>
</evidence>
<dbReference type="InterPro" id="IPR010089">
    <property type="entry name" value="Flavoprotein_WrbA-like"/>
</dbReference>
<sequence length="197" mass="21600">MAQPKIAIIFYSTYGTNHTMALEAKSASEAAGAEVRLRRVPETAPKEVVEGQDAWKEQLDQMSDIKEVSHDDMTWADGYFFLTPTRYGNPTSQMRAFIDTLGPLWMEGKLEDKVVTAATSANTTHGGQETTLLTLYTTFMHWGTVIVAPGYTDQSIFEAGGNPYGFSKAAGEMGDAETRALRHQATRLVKKTAKLAA</sequence>
<evidence type="ECO:0000256" key="3">
    <source>
        <dbReference type="ARBA" id="ARBA00022643"/>
    </source>
</evidence>
<evidence type="ECO:0000259" key="5">
    <source>
        <dbReference type="PROSITE" id="PS50902"/>
    </source>
</evidence>
<accession>X7EGI4</accession>
<dbReference type="AlphaFoldDB" id="X7EGI4"/>
<dbReference type="InterPro" id="IPR008254">
    <property type="entry name" value="Flavodoxin/NO_synth"/>
</dbReference>
<dbReference type="Proteomes" id="UP000022447">
    <property type="component" value="Unassembled WGS sequence"/>
</dbReference>
<dbReference type="PANTHER" id="PTHR30546:SF23">
    <property type="entry name" value="FLAVOPROTEIN-LIKE PROTEIN YCP4-RELATED"/>
    <property type="match status" value="1"/>
</dbReference>
<dbReference type="NCBIfam" id="TIGR01755">
    <property type="entry name" value="flav_wrbA"/>
    <property type="match status" value="1"/>
</dbReference>
<name>X7EGI4_9RHOB</name>
<dbReference type="PANTHER" id="PTHR30546">
    <property type="entry name" value="FLAVODOXIN-RELATED PROTEIN WRBA-RELATED"/>
    <property type="match status" value="1"/>
</dbReference>